<accession>A0A955I741</accession>
<reference evidence="2" key="1">
    <citation type="submission" date="2020-04" db="EMBL/GenBank/DDBJ databases">
        <authorList>
            <person name="Zhang T."/>
        </authorList>
    </citation>
    <scope>NUCLEOTIDE SEQUENCE</scope>
    <source>
        <strain evidence="2">HKST-UBA12</strain>
    </source>
</reference>
<reference evidence="2" key="2">
    <citation type="journal article" date="2021" name="Microbiome">
        <title>Successional dynamics and alternative stable states in a saline activated sludge microbial community over 9 years.</title>
        <authorList>
            <person name="Wang Y."/>
            <person name="Ye J."/>
            <person name="Ju F."/>
            <person name="Liu L."/>
            <person name="Boyd J.A."/>
            <person name="Deng Y."/>
            <person name="Parks D.H."/>
            <person name="Jiang X."/>
            <person name="Yin X."/>
            <person name="Woodcroft B.J."/>
            <person name="Tyson G.W."/>
            <person name="Hugenholtz P."/>
            <person name="Polz M.F."/>
            <person name="Zhang T."/>
        </authorList>
    </citation>
    <scope>NUCLEOTIDE SEQUENCE</scope>
    <source>
        <strain evidence="2">HKST-UBA12</strain>
    </source>
</reference>
<gene>
    <name evidence="2" type="ORF">KC640_01640</name>
</gene>
<dbReference type="Proteomes" id="UP000760819">
    <property type="component" value="Unassembled WGS sequence"/>
</dbReference>
<evidence type="ECO:0000313" key="3">
    <source>
        <dbReference type="Proteomes" id="UP000760819"/>
    </source>
</evidence>
<name>A0A955I741_9BACT</name>
<feature type="non-terminal residue" evidence="2">
    <location>
        <position position="1"/>
    </location>
</feature>
<dbReference type="EMBL" id="JAGQLI010000083">
    <property type="protein sequence ID" value="MCA9379107.1"/>
    <property type="molecule type" value="Genomic_DNA"/>
</dbReference>
<organism evidence="2 3">
    <name type="scientific">Candidatus Dojkabacteria bacterium</name>
    <dbReference type="NCBI Taxonomy" id="2099670"/>
    <lineage>
        <taxon>Bacteria</taxon>
        <taxon>Candidatus Dojkabacteria</taxon>
    </lineage>
</organism>
<protein>
    <submittedName>
        <fullName evidence="2">S1 RNA-binding domain-containing protein</fullName>
    </submittedName>
</protein>
<feature type="domain" description="S1 motif" evidence="1">
    <location>
        <begin position="4"/>
        <end position="33"/>
    </location>
</feature>
<dbReference type="AlphaFoldDB" id="A0A955I741"/>
<evidence type="ECO:0000259" key="1">
    <source>
        <dbReference type="Pfam" id="PF00575"/>
    </source>
</evidence>
<dbReference type="Gene3D" id="2.40.50.140">
    <property type="entry name" value="Nucleic acid-binding proteins"/>
    <property type="match status" value="1"/>
</dbReference>
<dbReference type="InterPro" id="IPR003029">
    <property type="entry name" value="S1_domain"/>
</dbReference>
<sequence>DGFVSDPSQVVKEGQKVKVKLIKIDRGKQSFSMKLGESKKPE</sequence>
<dbReference type="Pfam" id="PF00575">
    <property type="entry name" value="S1"/>
    <property type="match status" value="1"/>
</dbReference>
<dbReference type="SUPFAM" id="SSF50249">
    <property type="entry name" value="Nucleic acid-binding proteins"/>
    <property type="match status" value="1"/>
</dbReference>
<comment type="caution">
    <text evidence="2">The sequence shown here is derived from an EMBL/GenBank/DDBJ whole genome shotgun (WGS) entry which is preliminary data.</text>
</comment>
<dbReference type="InterPro" id="IPR012340">
    <property type="entry name" value="NA-bd_OB-fold"/>
</dbReference>
<dbReference type="GO" id="GO:0003676">
    <property type="term" value="F:nucleic acid binding"/>
    <property type="evidence" value="ECO:0007669"/>
    <property type="project" value="InterPro"/>
</dbReference>
<proteinExistence type="predicted"/>
<evidence type="ECO:0000313" key="2">
    <source>
        <dbReference type="EMBL" id="MCA9379107.1"/>
    </source>
</evidence>